<gene>
    <name evidence="2" type="ORF">RAG0_00405</name>
</gene>
<accession>A0A1E1JSX7</accession>
<organism evidence="2 3">
    <name type="scientific">Rhynchosporium agropyri</name>
    <dbReference type="NCBI Taxonomy" id="914238"/>
    <lineage>
        <taxon>Eukaryota</taxon>
        <taxon>Fungi</taxon>
        <taxon>Dikarya</taxon>
        <taxon>Ascomycota</taxon>
        <taxon>Pezizomycotina</taxon>
        <taxon>Leotiomycetes</taxon>
        <taxon>Helotiales</taxon>
        <taxon>Ploettnerulaceae</taxon>
        <taxon>Rhynchosporium</taxon>
    </lineage>
</organism>
<proteinExistence type="predicted"/>
<feature type="region of interest" description="Disordered" evidence="1">
    <location>
        <begin position="1"/>
        <end position="40"/>
    </location>
</feature>
<dbReference type="EMBL" id="FJUX01000001">
    <property type="protein sequence ID" value="CZS88781.1"/>
    <property type="molecule type" value="Genomic_DNA"/>
</dbReference>
<dbReference type="Proteomes" id="UP000178912">
    <property type="component" value="Unassembled WGS sequence"/>
</dbReference>
<reference evidence="3" key="1">
    <citation type="submission" date="2016-03" db="EMBL/GenBank/DDBJ databases">
        <authorList>
            <person name="Guldener U."/>
        </authorList>
    </citation>
    <scope>NUCLEOTIDE SEQUENCE [LARGE SCALE GENOMIC DNA]</scope>
    <source>
        <strain evidence="3">04CH-RAC-A.6.1</strain>
    </source>
</reference>
<evidence type="ECO:0000313" key="3">
    <source>
        <dbReference type="Proteomes" id="UP000178912"/>
    </source>
</evidence>
<keyword evidence="3" id="KW-1185">Reference proteome</keyword>
<feature type="compositionally biased region" description="Basic and acidic residues" evidence="1">
    <location>
        <begin position="29"/>
        <end position="40"/>
    </location>
</feature>
<evidence type="ECO:0000256" key="1">
    <source>
        <dbReference type="SAM" id="MobiDB-lite"/>
    </source>
</evidence>
<sequence>MAPSRGELNASKTQEPTRGHGNATVASLRMDEPRRAKVQK</sequence>
<evidence type="ECO:0000313" key="2">
    <source>
        <dbReference type="EMBL" id="CZS88781.1"/>
    </source>
</evidence>
<protein>
    <submittedName>
        <fullName evidence="2">Uncharacterized protein</fullName>
    </submittedName>
</protein>
<dbReference type="AlphaFoldDB" id="A0A1E1JSX7"/>
<name>A0A1E1JSX7_9HELO</name>